<sequence>MTKEKEVYVVNKAGHDFSKAEEYGELVFLSEGPINRYSLTAMYREFSEKLKDSSPGDFILPTGYSIMTMIAGAIFAHKHERINVLLYKDGNYISRSIVLNHQDEDK</sequence>
<dbReference type="EMBL" id="LAZR01056662">
    <property type="protein sequence ID" value="KKK73707.1"/>
    <property type="molecule type" value="Genomic_DNA"/>
</dbReference>
<gene>
    <name evidence="1" type="ORF">LCGC14_2891130</name>
</gene>
<accession>A0A0F8XX70</accession>
<dbReference type="AlphaFoldDB" id="A0A0F8XX70"/>
<name>A0A0F8XX70_9ZZZZ</name>
<dbReference type="InterPro" id="IPR057116">
    <property type="entry name" value="Pam3_gp32"/>
</dbReference>
<proteinExistence type="predicted"/>
<evidence type="ECO:0000313" key="1">
    <source>
        <dbReference type="EMBL" id="KKK73707.1"/>
    </source>
</evidence>
<organism evidence="1">
    <name type="scientific">marine sediment metagenome</name>
    <dbReference type="NCBI Taxonomy" id="412755"/>
    <lineage>
        <taxon>unclassified sequences</taxon>
        <taxon>metagenomes</taxon>
        <taxon>ecological metagenomes</taxon>
    </lineage>
</organism>
<reference evidence="1" key="1">
    <citation type="journal article" date="2015" name="Nature">
        <title>Complex archaea that bridge the gap between prokaryotes and eukaryotes.</title>
        <authorList>
            <person name="Spang A."/>
            <person name="Saw J.H."/>
            <person name="Jorgensen S.L."/>
            <person name="Zaremba-Niedzwiedzka K."/>
            <person name="Martijn J."/>
            <person name="Lind A.E."/>
            <person name="van Eijk R."/>
            <person name="Schleper C."/>
            <person name="Guy L."/>
            <person name="Ettema T.J."/>
        </authorList>
    </citation>
    <scope>NUCLEOTIDE SEQUENCE</scope>
</reference>
<dbReference type="Pfam" id="PF23992">
    <property type="entry name" value="Pam3_gp32"/>
    <property type="match status" value="1"/>
</dbReference>
<protein>
    <submittedName>
        <fullName evidence="1">Uncharacterized protein</fullName>
    </submittedName>
</protein>
<comment type="caution">
    <text evidence="1">The sequence shown here is derived from an EMBL/GenBank/DDBJ whole genome shotgun (WGS) entry which is preliminary data.</text>
</comment>